<keyword evidence="6" id="KW-0175">Coiled coil</keyword>
<gene>
    <name evidence="9" type="ORF">ACFSKU_04760</name>
</gene>
<evidence type="ECO:0000256" key="4">
    <source>
        <dbReference type="ARBA" id="ARBA00022806"/>
    </source>
</evidence>
<dbReference type="InterPro" id="IPR025103">
    <property type="entry name" value="DUF4011"/>
</dbReference>
<comment type="caution">
    <text evidence="9">The sequence shown here is derived from an EMBL/GenBank/DDBJ whole genome shotgun (WGS) entry which is preliminary data.</text>
</comment>
<accession>A0ABW4WTV2</accession>
<evidence type="ECO:0000256" key="1">
    <source>
        <dbReference type="ARBA" id="ARBA00007913"/>
    </source>
</evidence>
<dbReference type="InterPro" id="IPR047187">
    <property type="entry name" value="SF1_C_Upf1"/>
</dbReference>
<dbReference type="InterPro" id="IPR050534">
    <property type="entry name" value="Coronavir_polyprotein_1ab"/>
</dbReference>
<keyword evidence="5" id="KW-0067">ATP-binding</keyword>
<dbReference type="InterPro" id="IPR041679">
    <property type="entry name" value="DNA2/NAM7-like_C"/>
</dbReference>
<dbReference type="Pfam" id="PF13086">
    <property type="entry name" value="AAA_11"/>
    <property type="match status" value="1"/>
</dbReference>
<evidence type="ECO:0000259" key="8">
    <source>
        <dbReference type="Pfam" id="PF13087"/>
    </source>
</evidence>
<keyword evidence="2" id="KW-0547">Nucleotide-binding</keyword>
<dbReference type="SUPFAM" id="SSF52540">
    <property type="entry name" value="P-loop containing nucleoside triphosphate hydrolases"/>
    <property type="match status" value="1"/>
</dbReference>
<name>A0ABW4WTV2_9BACT</name>
<dbReference type="Gene3D" id="3.40.50.300">
    <property type="entry name" value="P-loop containing nucleotide triphosphate hydrolases"/>
    <property type="match status" value="3"/>
</dbReference>
<organism evidence="9 10">
    <name type="scientific">Pontibacter silvestris</name>
    <dbReference type="NCBI Taxonomy" id="2305183"/>
    <lineage>
        <taxon>Bacteria</taxon>
        <taxon>Pseudomonadati</taxon>
        <taxon>Bacteroidota</taxon>
        <taxon>Cytophagia</taxon>
        <taxon>Cytophagales</taxon>
        <taxon>Hymenobacteraceae</taxon>
        <taxon>Pontibacter</taxon>
    </lineage>
</organism>
<evidence type="ECO:0000313" key="9">
    <source>
        <dbReference type="EMBL" id="MFD2066183.1"/>
    </source>
</evidence>
<dbReference type="PANTHER" id="PTHR43788">
    <property type="entry name" value="DNA2/NAM7 HELICASE FAMILY MEMBER"/>
    <property type="match status" value="1"/>
</dbReference>
<evidence type="ECO:0000259" key="7">
    <source>
        <dbReference type="Pfam" id="PF13086"/>
    </source>
</evidence>
<dbReference type="InterPro" id="IPR027417">
    <property type="entry name" value="P-loop_NTPase"/>
</dbReference>
<dbReference type="InterPro" id="IPR041677">
    <property type="entry name" value="DNA2/NAM7_AAA_11"/>
</dbReference>
<dbReference type="RefSeq" id="WP_229961446.1">
    <property type="nucleotide sequence ID" value="NZ_JAJJWI010000012.1"/>
</dbReference>
<evidence type="ECO:0000256" key="5">
    <source>
        <dbReference type="ARBA" id="ARBA00022840"/>
    </source>
</evidence>
<proteinExistence type="inferred from homology"/>
<dbReference type="PANTHER" id="PTHR43788:SF8">
    <property type="entry name" value="DNA-BINDING PROTEIN SMUBP-2"/>
    <property type="match status" value="1"/>
</dbReference>
<sequence length="1330" mass="152539">MKDILKNYRRRLLNLSSSNRALVLLRLSKELHLDVQELDFLDNQPAFNIIQKIISKKKVTLCPYADSRYAPVTPISRRLRTIRRKAEMIFEERGSKELFVGWPFVHGAFPDGTVVRSPLLFFPVKLQVNPAQDWELLPDETQQAQFNQSFLLAYAHYMGVPLAEQLTELDLVMLPADALSFRTAVYELLKEHQLTIQAGREIFADKLNIFRDYKKADFEERVQPGQLHLRQEAVLGVYPQAASYLLADYDALLEQNSLQHMEDLFMPSGENKSNAAMQAQHTFTVFDIDASQEAALQEVKTGKSLVVQGPPGTGKSQLICNLVSDFTARGKKVLVVSQKRAALDVVHQRLASKGLASFAALVHDINTDRRSIYNQLAQQIEQVEEYRSQKMALNSIYTDRVFLEISRGINRCIQKLNSFKQALFDTSRCGWSAKELYLQSNLSQPHISFGLTYYKSFTAATVPDFLPRLKQYLQQALVFERDDFVWKQRYSMKDWGWPERQQLENMLAELPKLYGGQQQAIEKLSGYSFSLEQLPQYVERLQTVSKTQEVLSSQEVSKTIQPLLRKQVKVSILTQQVKELKQLYLSATLPDKKIAARDVDEVRDTIADYCDRKGKAFRRAIWWLLLPQKKILKQALSLYNWELSKETVAQLQQRLQFRQHAEELMQVINEGMNYHLNIMLEPEEVLRQVQVIEQSIVAYKLLRQLHKAKFLNLKLLYKLSVSLPAYLEQLNLSIKSLDHGYQEWLQWLPEAQVKQLIAQPGYGKELAQVLQEHFEVLVAYDRLTAGFSGAEREVATLLMSRDLNTVDAGIQLFLNSLYLAWLHDLEQQCPELRMPSNGELKQLEGELQRLLDEKNKLSQEIVLSKLREQTYHHMEYNRLGNAVTYRRLGAQVAKKRNLYPVRKLFSTFAGEILDLVPCWLASPETVSAVMPLQPVFDLIIFDEASQCFAETGIPAMLRGRQVLVAGDEQQLKPSDLYRARWTSEDEGEVEELSAESLLQLCSIYLPQTMLTQHYRSRYPELIDFSNKHFYRNRLELIPDRLEVNAGVPAIEFVKVQGVWQHNTNIPEAEAVVKLVLNMLEVGQKETGVITFNYNQQALVQDLLEDMARQNGVSIPASVLVKNIENIQGDEKELIILSVGYAPDEQGKMAMQFGSLNQSGGENRLNVAITRARQKVIVVSSVLPEQLQVEHALHQGPKLLKAYLQYACEVSKSCFTYSPKANALPAVTSLLKDKLQELVEELGQELPFADLTFKKGQKYRGVVLTDDNLYYSHVSARHSHADVPLLLQSRHWNNLKVYSREFWAAPEQVLERLHKWEEKQNPLPFSNTPTP</sequence>
<dbReference type="CDD" id="cd18808">
    <property type="entry name" value="SF1_C_Upf1"/>
    <property type="match status" value="1"/>
</dbReference>
<evidence type="ECO:0000313" key="10">
    <source>
        <dbReference type="Proteomes" id="UP001597369"/>
    </source>
</evidence>
<comment type="similarity">
    <text evidence="1">Belongs to the DNA2/NAM7 helicase family.</text>
</comment>
<protein>
    <submittedName>
        <fullName evidence="9">AAA domain-containing protein</fullName>
    </submittedName>
</protein>
<evidence type="ECO:0000256" key="6">
    <source>
        <dbReference type="SAM" id="Coils"/>
    </source>
</evidence>
<feature type="domain" description="DNA2/NAM7 helicase-like C-terminal" evidence="8">
    <location>
        <begin position="1001"/>
        <end position="1180"/>
    </location>
</feature>
<feature type="coiled-coil region" evidence="6">
    <location>
        <begin position="840"/>
        <end position="867"/>
    </location>
</feature>
<keyword evidence="4" id="KW-0347">Helicase</keyword>
<reference evidence="10" key="1">
    <citation type="journal article" date="2019" name="Int. J. Syst. Evol. Microbiol.">
        <title>The Global Catalogue of Microorganisms (GCM) 10K type strain sequencing project: providing services to taxonomists for standard genome sequencing and annotation.</title>
        <authorList>
            <consortium name="The Broad Institute Genomics Platform"/>
            <consortium name="The Broad Institute Genome Sequencing Center for Infectious Disease"/>
            <person name="Wu L."/>
            <person name="Ma J."/>
        </authorList>
    </citation>
    <scope>NUCLEOTIDE SEQUENCE [LARGE SCALE GENOMIC DNA]</scope>
    <source>
        <strain evidence="10">JCM 16545</strain>
    </source>
</reference>
<dbReference type="Pfam" id="PF13195">
    <property type="entry name" value="DUF4011"/>
    <property type="match status" value="1"/>
</dbReference>
<evidence type="ECO:0000256" key="2">
    <source>
        <dbReference type="ARBA" id="ARBA00022741"/>
    </source>
</evidence>
<dbReference type="EMBL" id="JBHUHV010000017">
    <property type="protein sequence ID" value="MFD2066183.1"/>
    <property type="molecule type" value="Genomic_DNA"/>
</dbReference>
<evidence type="ECO:0000256" key="3">
    <source>
        <dbReference type="ARBA" id="ARBA00022801"/>
    </source>
</evidence>
<keyword evidence="10" id="KW-1185">Reference proteome</keyword>
<dbReference type="Proteomes" id="UP001597369">
    <property type="component" value="Unassembled WGS sequence"/>
</dbReference>
<dbReference type="Pfam" id="PF13087">
    <property type="entry name" value="AAA_12"/>
    <property type="match status" value="1"/>
</dbReference>
<keyword evidence="3" id="KW-0378">Hydrolase</keyword>
<feature type="domain" description="DNA2/NAM7 helicase helicase" evidence="7">
    <location>
        <begin position="288"/>
        <end position="419"/>
    </location>
</feature>